<dbReference type="Pfam" id="PF04199">
    <property type="entry name" value="Cyclase"/>
    <property type="match status" value="1"/>
</dbReference>
<dbReference type="EMBL" id="RBZW01000058">
    <property type="protein sequence ID" value="THE63570.1"/>
    <property type="molecule type" value="Genomic_DNA"/>
</dbReference>
<dbReference type="SUPFAM" id="SSF102198">
    <property type="entry name" value="Putative cyclase"/>
    <property type="match status" value="1"/>
</dbReference>
<gene>
    <name evidence="2" type="ORF">D8Y22_17255</name>
</gene>
<dbReference type="PANTHER" id="PTHR34861">
    <property type="match status" value="1"/>
</dbReference>
<comment type="caution">
    <text evidence="2">The sequence shown here is derived from an EMBL/GenBank/DDBJ whole genome shotgun (WGS) entry which is preliminary data.</text>
</comment>
<reference evidence="2 3" key="1">
    <citation type="submission" date="2018-10" db="EMBL/GenBank/DDBJ databases">
        <title>Natronolimnobius sp. XQ-INN 246 isolated from Inner Mongolia Autonomous Region of China.</title>
        <authorList>
            <person name="Xue Q."/>
        </authorList>
    </citation>
    <scope>NUCLEOTIDE SEQUENCE [LARGE SCALE GENOMIC DNA]</scope>
    <source>
        <strain evidence="2 3">XQ-INN 246</strain>
    </source>
</reference>
<feature type="region of interest" description="Disordered" evidence="1">
    <location>
        <begin position="39"/>
        <end position="70"/>
    </location>
</feature>
<protein>
    <recommendedName>
        <fullName evidence="4">Cyclase family protein</fullName>
    </recommendedName>
</protein>
<evidence type="ECO:0008006" key="4">
    <source>
        <dbReference type="Google" id="ProtNLM"/>
    </source>
</evidence>
<dbReference type="GO" id="GO:0004061">
    <property type="term" value="F:arylformamidase activity"/>
    <property type="evidence" value="ECO:0007669"/>
    <property type="project" value="InterPro"/>
</dbReference>
<sequence length="206" mass="23176">MKARICSRRCSSSDSENRRSIITHLYRLLVLIASPSSKKSGRVYNQHGSLRRRSSSGRHERHKDLRSTADAQGTDLEERDILLIRTGAVARLQDPGAEWDPLNEPGLRFSEELVWWLYEMDIPMIGPDNLAVEKVNQEIDGTEYVIPLHGVTLRDLGVYLNEILWLDDLAASCATDGIYEVLYTAAPLHMERATGAPINSLVLKAH</sequence>
<dbReference type="Proteomes" id="UP000318864">
    <property type="component" value="Unassembled WGS sequence"/>
</dbReference>
<dbReference type="OrthoDB" id="36460at2157"/>
<dbReference type="Gene3D" id="3.50.30.50">
    <property type="entry name" value="Putative cyclase"/>
    <property type="match status" value="1"/>
</dbReference>
<name>A0A4S3TJ70_9EURY</name>
<dbReference type="AlphaFoldDB" id="A0A4S3TJ70"/>
<organism evidence="2 3">
    <name type="scientific">Salinadaptatus halalkaliphilus</name>
    <dbReference type="NCBI Taxonomy" id="2419781"/>
    <lineage>
        <taxon>Archaea</taxon>
        <taxon>Methanobacteriati</taxon>
        <taxon>Methanobacteriota</taxon>
        <taxon>Stenosarchaea group</taxon>
        <taxon>Halobacteria</taxon>
        <taxon>Halobacteriales</taxon>
        <taxon>Natrialbaceae</taxon>
        <taxon>Salinadaptatus</taxon>
    </lineage>
</organism>
<evidence type="ECO:0000256" key="1">
    <source>
        <dbReference type="SAM" id="MobiDB-lite"/>
    </source>
</evidence>
<dbReference type="InterPro" id="IPR037175">
    <property type="entry name" value="KFase_sf"/>
</dbReference>
<dbReference type="GO" id="GO:0019441">
    <property type="term" value="P:L-tryptophan catabolic process to kynurenine"/>
    <property type="evidence" value="ECO:0007669"/>
    <property type="project" value="InterPro"/>
</dbReference>
<dbReference type="PANTHER" id="PTHR34861:SF10">
    <property type="entry name" value="CYCLASE"/>
    <property type="match status" value="1"/>
</dbReference>
<dbReference type="InterPro" id="IPR007325">
    <property type="entry name" value="KFase/CYL"/>
</dbReference>
<proteinExistence type="predicted"/>
<evidence type="ECO:0000313" key="2">
    <source>
        <dbReference type="EMBL" id="THE63570.1"/>
    </source>
</evidence>
<keyword evidence="3" id="KW-1185">Reference proteome</keyword>
<accession>A0A4S3TJ70</accession>
<evidence type="ECO:0000313" key="3">
    <source>
        <dbReference type="Proteomes" id="UP000318864"/>
    </source>
</evidence>
<feature type="compositionally biased region" description="Basic residues" evidence="1">
    <location>
        <begin position="49"/>
        <end position="61"/>
    </location>
</feature>